<dbReference type="InterPro" id="IPR001611">
    <property type="entry name" value="Leu-rich_rpt"/>
</dbReference>
<dbReference type="InterPro" id="IPR013098">
    <property type="entry name" value="Ig_I-set"/>
</dbReference>
<keyword evidence="8" id="KW-0812">Transmembrane</keyword>
<evidence type="ECO:0000256" key="5">
    <source>
        <dbReference type="ARBA" id="ARBA00023180"/>
    </source>
</evidence>
<organism evidence="12 13">
    <name type="scientific">Callorhinchus milii</name>
    <name type="common">Ghost shark</name>
    <dbReference type="NCBI Taxonomy" id="7868"/>
    <lineage>
        <taxon>Eukaryota</taxon>
        <taxon>Metazoa</taxon>
        <taxon>Chordata</taxon>
        <taxon>Craniata</taxon>
        <taxon>Vertebrata</taxon>
        <taxon>Chondrichthyes</taxon>
        <taxon>Holocephali</taxon>
        <taxon>Chimaeriformes</taxon>
        <taxon>Callorhinchidae</taxon>
        <taxon>Callorhinchus</taxon>
    </lineage>
</organism>
<dbReference type="InterPro" id="IPR003598">
    <property type="entry name" value="Ig_sub2"/>
</dbReference>
<feature type="region of interest" description="Disordered" evidence="7">
    <location>
        <begin position="595"/>
        <end position="624"/>
    </location>
</feature>
<feature type="domain" description="Fibronectin type-III" evidence="11">
    <location>
        <begin position="427"/>
        <end position="515"/>
    </location>
</feature>
<keyword evidence="13" id="KW-1185">Reference proteome</keyword>
<dbReference type="PANTHER" id="PTHR45842">
    <property type="entry name" value="SYNAPTIC ADHESION-LIKE MOLECULE SALM"/>
    <property type="match status" value="1"/>
</dbReference>
<dbReference type="SMART" id="SM00408">
    <property type="entry name" value="IGc2"/>
    <property type="match status" value="1"/>
</dbReference>
<dbReference type="Ensembl" id="ENSCMIT00000012773.1">
    <property type="protein sequence ID" value="ENSCMIP00000012484.1"/>
    <property type="gene ID" value="ENSCMIG00000006342.1"/>
</dbReference>
<dbReference type="InterPro" id="IPR050467">
    <property type="entry name" value="LRFN"/>
</dbReference>
<dbReference type="SUPFAM" id="SSF48726">
    <property type="entry name" value="Immunoglobulin"/>
    <property type="match status" value="1"/>
</dbReference>
<name>A0A4W3HTN0_CALMI</name>
<dbReference type="SUPFAM" id="SSF52058">
    <property type="entry name" value="L domain-like"/>
    <property type="match status" value="1"/>
</dbReference>
<keyword evidence="5" id="KW-0325">Glycoprotein</keyword>
<dbReference type="SMART" id="SM00082">
    <property type="entry name" value="LRRCT"/>
    <property type="match status" value="1"/>
</dbReference>
<dbReference type="AlphaFoldDB" id="A0A4W3HTN0"/>
<feature type="chain" id="PRO_5021261858" evidence="9">
    <location>
        <begin position="22"/>
        <end position="624"/>
    </location>
</feature>
<accession>A0A4W3HTN0</accession>
<evidence type="ECO:0000256" key="2">
    <source>
        <dbReference type="ARBA" id="ARBA00022729"/>
    </source>
</evidence>
<dbReference type="SMART" id="SM00409">
    <property type="entry name" value="IG"/>
    <property type="match status" value="1"/>
</dbReference>
<dbReference type="Proteomes" id="UP000314986">
    <property type="component" value="Unassembled WGS sequence"/>
</dbReference>
<keyword evidence="2 9" id="KW-0732">Signal</keyword>
<dbReference type="OMA" id="IAFPWES"/>
<dbReference type="PROSITE" id="PS50853">
    <property type="entry name" value="FN3"/>
    <property type="match status" value="1"/>
</dbReference>
<dbReference type="InterPro" id="IPR003961">
    <property type="entry name" value="FN3_dom"/>
</dbReference>
<dbReference type="InterPro" id="IPR013783">
    <property type="entry name" value="Ig-like_fold"/>
</dbReference>
<dbReference type="PROSITE" id="PS50835">
    <property type="entry name" value="IG_LIKE"/>
    <property type="match status" value="1"/>
</dbReference>
<dbReference type="PANTHER" id="PTHR45842:SF9">
    <property type="entry name" value="LEUCINE-RICH REPEAT, IMMUNOGLOBULIN-LIKE DOMAIN AND TRANSMEMBRANE DOMAIN-CONTAINING PROTEIN 1"/>
    <property type="match status" value="1"/>
</dbReference>
<reference evidence="12" key="4">
    <citation type="submission" date="2025-08" db="UniProtKB">
        <authorList>
            <consortium name="Ensembl"/>
        </authorList>
    </citation>
    <scope>IDENTIFICATION</scope>
</reference>
<dbReference type="InterPro" id="IPR036116">
    <property type="entry name" value="FN3_sf"/>
</dbReference>
<dbReference type="FunFam" id="2.60.40.10:FF:000744">
    <property type="entry name" value="Leucine rich repeat, Ig-like and transmembrane domains 1"/>
    <property type="match status" value="1"/>
</dbReference>
<sequence length="624" mass="69428">TLAFRCQCLCVLLMSMDSVLDNNVLKMTSIPNNIPTETLKLVIEKTPIRRVSTQAFSSLSSLEYLWLSCNSISNFNGQSLQDMVTLRELRLDGNALSSFPWEALSYIPQLRLLDLHGNRLRSFPIQAIAHIRNITYLDLSSNRLTTISSETILTWLIFSNALSPTGLQDNPWQCDCRLSELVHFSKIYNPSVAFIDSRLVCSGPENLSGSLFSDTKLRKCQSPVVHTFKAKMITTVGSTVSLRCETKGNPIPELSWSRQNGGQLNGTVIQDDSDQELRWSTLSLASSSYEDSGKYVCSARNLVGSSNASVSLLVIDSVSTSVPMTSSVPKQIKARKMKIQRAAVRNRKLMVRYIDTGTSTMTPTGHNPSAYIDVQSYKITRNEDSSGIIAPKVNSLPNELMEDRRSIDDPNNMTSNPISTQQEPERIVRSVRVIGDTYHTVTLAWRSPKATNITTFSILYAIFGEKDMRRINVGPGKTKITIDGLMPQTKYIACVCVKGLIPKKKQCVIFSTDEAANASGTQKLINVVVITVACVIAVPLTLIVCCGALKRRFRKFLMKAQKEEYQNDSYVTFESLASGPKPNGTEVEEYLARHNESNRLLSPRSSSDSEETTKSEPQQNEYFC</sequence>
<evidence type="ECO:0000256" key="1">
    <source>
        <dbReference type="ARBA" id="ARBA00022614"/>
    </source>
</evidence>
<keyword evidence="6" id="KW-0393">Immunoglobulin domain</keyword>
<dbReference type="SMART" id="SM00369">
    <property type="entry name" value="LRR_TYP"/>
    <property type="match status" value="4"/>
</dbReference>
<reference evidence="12" key="5">
    <citation type="submission" date="2025-09" db="UniProtKB">
        <authorList>
            <consortium name="Ensembl"/>
        </authorList>
    </citation>
    <scope>IDENTIFICATION</scope>
</reference>
<feature type="domain" description="Ig-like" evidence="10">
    <location>
        <begin position="223"/>
        <end position="311"/>
    </location>
</feature>
<evidence type="ECO:0000256" key="8">
    <source>
        <dbReference type="SAM" id="Phobius"/>
    </source>
</evidence>
<dbReference type="InterPro" id="IPR000483">
    <property type="entry name" value="Cys-rich_flank_reg_C"/>
</dbReference>
<reference evidence="13" key="1">
    <citation type="journal article" date="2006" name="Science">
        <title>Ancient noncoding elements conserved in the human genome.</title>
        <authorList>
            <person name="Venkatesh B."/>
            <person name="Kirkness E.F."/>
            <person name="Loh Y.H."/>
            <person name="Halpern A.L."/>
            <person name="Lee A.P."/>
            <person name="Johnson J."/>
            <person name="Dandona N."/>
            <person name="Viswanathan L.D."/>
            <person name="Tay A."/>
            <person name="Venter J.C."/>
            <person name="Strausberg R.L."/>
            <person name="Brenner S."/>
        </authorList>
    </citation>
    <scope>NUCLEOTIDE SEQUENCE [LARGE SCALE GENOMIC DNA]</scope>
</reference>
<evidence type="ECO:0000256" key="7">
    <source>
        <dbReference type="SAM" id="MobiDB-lite"/>
    </source>
</evidence>
<dbReference type="InterPro" id="IPR003591">
    <property type="entry name" value="Leu-rich_rpt_typical-subtyp"/>
</dbReference>
<feature type="transmembrane region" description="Helical" evidence="8">
    <location>
        <begin position="524"/>
        <end position="549"/>
    </location>
</feature>
<proteinExistence type="predicted"/>
<keyword evidence="3" id="KW-0677">Repeat</keyword>
<dbReference type="CDD" id="cd00063">
    <property type="entry name" value="FN3"/>
    <property type="match status" value="1"/>
</dbReference>
<dbReference type="InParanoid" id="A0A4W3HTN0"/>
<evidence type="ECO:0000313" key="12">
    <source>
        <dbReference type="Ensembl" id="ENSCMIP00000012484.1"/>
    </source>
</evidence>
<dbReference type="InterPro" id="IPR032675">
    <property type="entry name" value="LRR_dom_sf"/>
</dbReference>
<reference evidence="13" key="3">
    <citation type="journal article" date="2014" name="Nature">
        <title>Elephant shark genome provides unique insights into gnathostome evolution.</title>
        <authorList>
            <consortium name="International Elephant Shark Genome Sequencing Consortium"/>
            <person name="Venkatesh B."/>
            <person name="Lee A.P."/>
            <person name="Ravi V."/>
            <person name="Maurya A.K."/>
            <person name="Lian M.M."/>
            <person name="Swann J.B."/>
            <person name="Ohta Y."/>
            <person name="Flajnik M.F."/>
            <person name="Sutoh Y."/>
            <person name="Kasahara M."/>
            <person name="Hoon S."/>
            <person name="Gangu V."/>
            <person name="Roy S.W."/>
            <person name="Irimia M."/>
            <person name="Korzh V."/>
            <person name="Kondrychyn I."/>
            <person name="Lim Z.W."/>
            <person name="Tay B.H."/>
            <person name="Tohari S."/>
            <person name="Kong K.W."/>
            <person name="Ho S."/>
            <person name="Lorente-Galdos B."/>
            <person name="Quilez J."/>
            <person name="Marques-Bonet T."/>
            <person name="Raney B.J."/>
            <person name="Ingham P.W."/>
            <person name="Tay A."/>
            <person name="Hillier L.W."/>
            <person name="Minx P."/>
            <person name="Boehm T."/>
            <person name="Wilson R.K."/>
            <person name="Brenner S."/>
            <person name="Warren W.C."/>
        </authorList>
    </citation>
    <scope>NUCLEOTIDE SEQUENCE [LARGE SCALE GENOMIC DNA]</scope>
</reference>
<evidence type="ECO:0000259" key="11">
    <source>
        <dbReference type="PROSITE" id="PS50853"/>
    </source>
</evidence>
<keyword evidence="4" id="KW-1015">Disulfide bond</keyword>
<dbReference type="InterPro" id="IPR003599">
    <property type="entry name" value="Ig_sub"/>
</dbReference>
<protein>
    <submittedName>
        <fullName evidence="12">Leucine-rich repeat, immunoglobulin-like and transmembrane domains 1b</fullName>
    </submittedName>
</protein>
<evidence type="ECO:0000259" key="10">
    <source>
        <dbReference type="PROSITE" id="PS50835"/>
    </source>
</evidence>
<dbReference type="PROSITE" id="PS51450">
    <property type="entry name" value="LRR"/>
    <property type="match status" value="2"/>
</dbReference>
<evidence type="ECO:0000256" key="3">
    <source>
        <dbReference type="ARBA" id="ARBA00022737"/>
    </source>
</evidence>
<evidence type="ECO:0000256" key="6">
    <source>
        <dbReference type="ARBA" id="ARBA00023319"/>
    </source>
</evidence>
<feature type="signal peptide" evidence="9">
    <location>
        <begin position="1"/>
        <end position="21"/>
    </location>
</feature>
<reference evidence="13" key="2">
    <citation type="journal article" date="2007" name="PLoS Biol.">
        <title>Survey sequencing and comparative analysis of the elephant shark (Callorhinchus milii) genome.</title>
        <authorList>
            <person name="Venkatesh B."/>
            <person name="Kirkness E.F."/>
            <person name="Loh Y.H."/>
            <person name="Halpern A.L."/>
            <person name="Lee A.P."/>
            <person name="Johnson J."/>
            <person name="Dandona N."/>
            <person name="Viswanathan L.D."/>
            <person name="Tay A."/>
            <person name="Venter J.C."/>
            <person name="Strausberg R.L."/>
            <person name="Brenner S."/>
        </authorList>
    </citation>
    <scope>NUCLEOTIDE SEQUENCE [LARGE SCALE GENOMIC DNA]</scope>
</reference>
<dbReference type="STRING" id="7868.ENSCMIP00000012484"/>
<evidence type="ECO:0000313" key="13">
    <source>
        <dbReference type="Proteomes" id="UP000314986"/>
    </source>
</evidence>
<evidence type="ECO:0000256" key="4">
    <source>
        <dbReference type="ARBA" id="ARBA00023157"/>
    </source>
</evidence>
<dbReference type="InterPro" id="IPR036179">
    <property type="entry name" value="Ig-like_dom_sf"/>
</dbReference>
<dbReference type="InterPro" id="IPR007110">
    <property type="entry name" value="Ig-like_dom"/>
</dbReference>
<dbReference type="Gene3D" id="3.80.10.10">
    <property type="entry name" value="Ribonuclease Inhibitor"/>
    <property type="match status" value="1"/>
</dbReference>
<dbReference type="Gene3D" id="2.60.40.10">
    <property type="entry name" value="Immunoglobulins"/>
    <property type="match status" value="2"/>
</dbReference>
<keyword evidence="8" id="KW-1133">Transmembrane helix</keyword>
<dbReference type="Pfam" id="PF13855">
    <property type="entry name" value="LRR_8"/>
    <property type="match status" value="2"/>
</dbReference>
<keyword evidence="1" id="KW-0433">Leucine-rich repeat</keyword>
<dbReference type="Pfam" id="PF07679">
    <property type="entry name" value="I-set"/>
    <property type="match status" value="1"/>
</dbReference>
<keyword evidence="8" id="KW-0472">Membrane</keyword>
<dbReference type="GeneTree" id="ENSGT00940000156033"/>
<dbReference type="SUPFAM" id="SSF49265">
    <property type="entry name" value="Fibronectin type III"/>
    <property type="match status" value="1"/>
</dbReference>
<evidence type="ECO:0000256" key="9">
    <source>
        <dbReference type="SAM" id="SignalP"/>
    </source>
</evidence>